<dbReference type="PROSITE" id="PS50883">
    <property type="entry name" value="EAL"/>
    <property type="match status" value="1"/>
</dbReference>
<dbReference type="PANTHER" id="PTHR33121:SF23">
    <property type="entry name" value="CYCLIC DI-GMP PHOSPHODIESTERASE PDEB"/>
    <property type="match status" value="1"/>
</dbReference>
<dbReference type="SMART" id="SM00052">
    <property type="entry name" value="EAL"/>
    <property type="match status" value="1"/>
</dbReference>
<evidence type="ECO:0000259" key="1">
    <source>
        <dbReference type="PROSITE" id="PS50112"/>
    </source>
</evidence>
<dbReference type="PANTHER" id="PTHR33121">
    <property type="entry name" value="CYCLIC DI-GMP PHOSPHODIESTERASE PDEF"/>
    <property type="match status" value="1"/>
</dbReference>
<dbReference type="PROSITE" id="PS50112">
    <property type="entry name" value="PAS"/>
    <property type="match status" value="1"/>
</dbReference>
<dbReference type="InterPro" id="IPR035919">
    <property type="entry name" value="EAL_sf"/>
</dbReference>
<evidence type="ECO:0000259" key="2">
    <source>
        <dbReference type="PROSITE" id="PS50883"/>
    </source>
</evidence>
<dbReference type="Pfam" id="PF00563">
    <property type="entry name" value="EAL"/>
    <property type="match status" value="1"/>
</dbReference>
<dbReference type="CDD" id="cd01948">
    <property type="entry name" value="EAL"/>
    <property type="match status" value="1"/>
</dbReference>
<proteinExistence type="predicted"/>
<keyword evidence="4" id="KW-1185">Reference proteome</keyword>
<dbReference type="SMART" id="SM00091">
    <property type="entry name" value="PAS"/>
    <property type="match status" value="1"/>
</dbReference>
<dbReference type="AlphaFoldDB" id="A0A975FZK2"/>
<dbReference type="KEGG" id="caul:KCG34_22860"/>
<feature type="domain" description="EAL" evidence="2">
    <location>
        <begin position="271"/>
        <end position="518"/>
    </location>
</feature>
<evidence type="ECO:0000313" key="4">
    <source>
        <dbReference type="Proteomes" id="UP000676409"/>
    </source>
</evidence>
<dbReference type="EMBL" id="CP073078">
    <property type="protein sequence ID" value="QUD87849.1"/>
    <property type="molecule type" value="Genomic_DNA"/>
</dbReference>
<dbReference type="RefSeq" id="WP_211937900.1">
    <property type="nucleotide sequence ID" value="NZ_CP073078.1"/>
</dbReference>
<sequence length="528" mass="56142">MPAAQFRLLGLAFAAADLLFEVDEKGLVSFAAGAGQKITGQDDAELIGRPWGELFTENDRPVAEALLAGLEDGERRGPVDLGLADLDRRVSLCAFRLPQLAPRVSCALTLSGRLAKAGGGLLGRADFEAAASNLIDVARADGLQLELSLVELGGLQRQRGALSAELAAALDRRVSGALRAESFGDAAADLGEQRFAVLRKKGEAPEAVARRLSRVLGAALEPSAHGVHVDALASPGRMMRALRFSLDKYLADGAPPQAATLSDVVGLSVEKTVAQAGAFGALVRERRFKLVYQPVISLVDGAVHHHEVLVRFEGDRSPFAMIRMAEELDLIEHLDRAIAEEAAAKLRADRSGRLRLAANVSGRTIVSPGFIEGVAGLARGGDLAGRLMFEVTESAAIDDLPRAQRHIAALQDLGFKVCLDDFGAGASSFAYLRQLNVDVVKIDGAYVRELTSSGRDDAMIRHLVGLCRELKVDTVAEMVETQAVEDVLRRAGVDYAQGWLYGQAAPQPVFPAAGPVAARRRGAVESWG</sequence>
<protein>
    <submittedName>
        <fullName evidence="3">EAL domain-containing protein</fullName>
    </submittedName>
</protein>
<dbReference type="InterPro" id="IPR000014">
    <property type="entry name" value="PAS"/>
</dbReference>
<dbReference type="InterPro" id="IPR035965">
    <property type="entry name" value="PAS-like_dom_sf"/>
</dbReference>
<dbReference type="InterPro" id="IPR013767">
    <property type="entry name" value="PAS_fold"/>
</dbReference>
<dbReference type="SUPFAM" id="SSF141868">
    <property type="entry name" value="EAL domain-like"/>
    <property type="match status" value="1"/>
</dbReference>
<name>A0A975FZK2_9CAUL</name>
<dbReference type="Gene3D" id="3.20.20.450">
    <property type="entry name" value="EAL domain"/>
    <property type="match status" value="1"/>
</dbReference>
<dbReference type="SUPFAM" id="SSF55785">
    <property type="entry name" value="PYP-like sensor domain (PAS domain)"/>
    <property type="match status" value="1"/>
</dbReference>
<dbReference type="CDD" id="cd00130">
    <property type="entry name" value="PAS"/>
    <property type="match status" value="1"/>
</dbReference>
<reference evidence="3" key="1">
    <citation type="submission" date="2021-04" db="EMBL/GenBank/DDBJ databases">
        <title>The complete genome sequence of Caulobacter sp. S6.</title>
        <authorList>
            <person name="Tang Y."/>
            <person name="Ouyang W."/>
            <person name="Liu Q."/>
            <person name="Huang B."/>
            <person name="Guo Z."/>
            <person name="Lei P."/>
        </authorList>
    </citation>
    <scope>NUCLEOTIDE SEQUENCE</scope>
    <source>
        <strain evidence="3">S6</strain>
    </source>
</reference>
<dbReference type="InterPro" id="IPR050706">
    <property type="entry name" value="Cyclic-di-GMP_PDE-like"/>
</dbReference>
<dbReference type="GO" id="GO:0071111">
    <property type="term" value="F:cyclic-guanylate-specific phosphodiesterase activity"/>
    <property type="evidence" value="ECO:0007669"/>
    <property type="project" value="InterPro"/>
</dbReference>
<organism evidence="3 4">
    <name type="scientific">Phenylobacterium montanum</name>
    <dbReference type="NCBI Taxonomy" id="2823693"/>
    <lineage>
        <taxon>Bacteria</taxon>
        <taxon>Pseudomonadati</taxon>
        <taxon>Pseudomonadota</taxon>
        <taxon>Alphaproteobacteria</taxon>
        <taxon>Caulobacterales</taxon>
        <taxon>Caulobacteraceae</taxon>
        <taxon>Phenylobacterium</taxon>
    </lineage>
</organism>
<dbReference type="InterPro" id="IPR001633">
    <property type="entry name" value="EAL_dom"/>
</dbReference>
<feature type="domain" description="PAS" evidence="1">
    <location>
        <begin position="19"/>
        <end position="74"/>
    </location>
</feature>
<dbReference type="Gene3D" id="3.30.450.20">
    <property type="entry name" value="PAS domain"/>
    <property type="match status" value="1"/>
</dbReference>
<gene>
    <name evidence="3" type="ORF">KCG34_22860</name>
</gene>
<dbReference type="GO" id="GO:0006355">
    <property type="term" value="P:regulation of DNA-templated transcription"/>
    <property type="evidence" value="ECO:0007669"/>
    <property type="project" value="InterPro"/>
</dbReference>
<accession>A0A975FZK2</accession>
<dbReference type="Proteomes" id="UP000676409">
    <property type="component" value="Chromosome"/>
</dbReference>
<dbReference type="Pfam" id="PF00989">
    <property type="entry name" value="PAS"/>
    <property type="match status" value="1"/>
</dbReference>
<evidence type="ECO:0000313" key="3">
    <source>
        <dbReference type="EMBL" id="QUD87849.1"/>
    </source>
</evidence>